<gene>
    <name evidence="1" type="ORF">LOD99_12955</name>
</gene>
<dbReference type="SUPFAM" id="SSF56112">
    <property type="entry name" value="Protein kinase-like (PK-like)"/>
    <property type="match status" value="1"/>
</dbReference>
<dbReference type="EMBL" id="JAKMXF010000365">
    <property type="protein sequence ID" value="KAI6645692.1"/>
    <property type="molecule type" value="Genomic_DNA"/>
</dbReference>
<dbReference type="InterPro" id="IPR011009">
    <property type="entry name" value="Kinase-like_dom_sf"/>
</dbReference>
<keyword evidence="1" id="KW-0418">Kinase</keyword>
<proteinExistence type="predicted"/>
<organism evidence="1 2">
    <name type="scientific">Oopsacas minuta</name>
    <dbReference type="NCBI Taxonomy" id="111878"/>
    <lineage>
        <taxon>Eukaryota</taxon>
        <taxon>Metazoa</taxon>
        <taxon>Porifera</taxon>
        <taxon>Hexactinellida</taxon>
        <taxon>Hexasterophora</taxon>
        <taxon>Lyssacinosida</taxon>
        <taxon>Leucopsacidae</taxon>
        <taxon>Oopsacas</taxon>
    </lineage>
</organism>
<keyword evidence="1" id="KW-0808">Transferase</keyword>
<keyword evidence="2" id="KW-1185">Reference proteome</keyword>
<accession>A0AAV7J802</accession>
<evidence type="ECO:0000313" key="1">
    <source>
        <dbReference type="EMBL" id="KAI6645692.1"/>
    </source>
</evidence>
<dbReference type="GO" id="GO:0016301">
    <property type="term" value="F:kinase activity"/>
    <property type="evidence" value="ECO:0007669"/>
    <property type="project" value="UniProtKB-KW"/>
</dbReference>
<comment type="caution">
    <text evidence="1">The sequence shown here is derived from an EMBL/GenBank/DDBJ whole genome shotgun (WGS) entry which is preliminary data.</text>
</comment>
<dbReference type="Gene3D" id="1.10.510.10">
    <property type="entry name" value="Transferase(Phosphotransferase) domain 1"/>
    <property type="match status" value="1"/>
</dbReference>
<sequence>MFRTLGTLDDQVWDGVTDLPMYQPTFPKWPKQQLSNIVKKLPEEGIKLLEAMLVYEPGERISALVAMNDPYFSNVKLPD</sequence>
<dbReference type="Proteomes" id="UP001165289">
    <property type="component" value="Unassembled WGS sequence"/>
</dbReference>
<reference evidence="1 2" key="1">
    <citation type="journal article" date="2023" name="BMC Biol.">
        <title>The compact genome of the sponge Oopsacas minuta (Hexactinellida) is lacking key metazoan core genes.</title>
        <authorList>
            <person name="Santini S."/>
            <person name="Schenkelaars Q."/>
            <person name="Jourda C."/>
            <person name="Duchesne M."/>
            <person name="Belahbib H."/>
            <person name="Rocher C."/>
            <person name="Selva M."/>
            <person name="Riesgo A."/>
            <person name="Vervoort M."/>
            <person name="Leys S.P."/>
            <person name="Kodjabachian L."/>
            <person name="Le Bivic A."/>
            <person name="Borchiellini C."/>
            <person name="Claverie J.M."/>
            <person name="Renard E."/>
        </authorList>
    </citation>
    <scope>NUCLEOTIDE SEQUENCE [LARGE SCALE GENOMIC DNA]</scope>
    <source>
        <strain evidence="1">SPO-2</strain>
    </source>
</reference>
<evidence type="ECO:0000313" key="2">
    <source>
        <dbReference type="Proteomes" id="UP001165289"/>
    </source>
</evidence>
<protein>
    <submittedName>
        <fullName evidence="1">Cyclin-dependent kinase 2-like</fullName>
    </submittedName>
</protein>
<name>A0AAV7J802_9METZ</name>
<dbReference type="AlphaFoldDB" id="A0AAV7J802"/>